<dbReference type="PANTHER" id="PTHR28293">
    <property type="entry name" value="NUCLEAR RIM PROTEIN 1"/>
    <property type="match status" value="1"/>
</dbReference>
<comment type="subcellular location">
    <subcellularLocation>
        <location evidence="1">Endomembrane system</location>
        <topology evidence="1">Multi-pass membrane protein</topology>
    </subcellularLocation>
</comment>
<name>A0A1Y2CIS6_9FUNG</name>
<dbReference type="Pfam" id="PF10332">
    <property type="entry name" value="DUF2418"/>
    <property type="match status" value="1"/>
</dbReference>
<sequence length="314" mass="35759">MPAKSPRKTPSKRQYKVTPLSERIVNAPWDFLLYLNEWFQLCEWDETLERTSNPLGIVLNVIYLIVKGYSGDAFTDDEFIEYSALKSKTASISLDGESTWFTTLTITLFLHPTEPNEDRPYDNSWNLALKSRNARLVPVDVAATDPTLIESDSEDDEAVNYTYTPTPLKKRSGGSVLGTPIKTLRETMVSWSPWSAGKGKPARKAKKAAGPTATKVEMHWVLSVWDPKKWSLNLFCWLSPPGIFTLYAMNHNNWSYLLPTAFLTHAMVHGLTFIFLQKLIDQDILNGQLQKEYNKFVYSLPPFRQTKTVGVQTR</sequence>
<evidence type="ECO:0000313" key="5">
    <source>
        <dbReference type="EMBL" id="ORY46929.1"/>
    </source>
</evidence>
<comment type="caution">
    <text evidence="5">The sequence shown here is derived from an EMBL/GenBank/DDBJ whole genome shotgun (WGS) entry which is preliminary data.</text>
</comment>
<evidence type="ECO:0000256" key="3">
    <source>
        <dbReference type="ARBA" id="ARBA00022989"/>
    </source>
</evidence>
<dbReference type="GO" id="GO:0043007">
    <property type="term" value="P:maintenance of rDNA"/>
    <property type="evidence" value="ECO:0007669"/>
    <property type="project" value="TreeGrafter"/>
</dbReference>
<evidence type="ECO:0000256" key="1">
    <source>
        <dbReference type="ARBA" id="ARBA00004127"/>
    </source>
</evidence>
<proteinExistence type="predicted"/>
<keyword evidence="4" id="KW-0472">Membrane</keyword>
<accession>A0A1Y2CIS6</accession>
<protein>
    <submittedName>
        <fullName evidence="5">Uncharacterized protein</fullName>
    </submittedName>
</protein>
<keyword evidence="3" id="KW-1133">Transmembrane helix</keyword>
<dbReference type="InterPro" id="IPR018819">
    <property type="entry name" value="Nur1/Mug154"/>
</dbReference>
<keyword evidence="2" id="KW-0812">Transmembrane</keyword>
<evidence type="ECO:0000256" key="4">
    <source>
        <dbReference type="ARBA" id="ARBA00023136"/>
    </source>
</evidence>
<dbReference type="PANTHER" id="PTHR28293:SF1">
    <property type="entry name" value="NUCLEAR RIM PROTEIN 1"/>
    <property type="match status" value="1"/>
</dbReference>
<dbReference type="AlphaFoldDB" id="A0A1Y2CIS6"/>
<dbReference type="Proteomes" id="UP000193642">
    <property type="component" value="Unassembled WGS sequence"/>
</dbReference>
<dbReference type="STRING" id="329046.A0A1Y2CIS6"/>
<evidence type="ECO:0000256" key="2">
    <source>
        <dbReference type="ARBA" id="ARBA00022692"/>
    </source>
</evidence>
<dbReference type="OrthoDB" id="2142664at2759"/>
<keyword evidence="6" id="KW-1185">Reference proteome</keyword>
<dbReference type="EMBL" id="MCGO01000015">
    <property type="protein sequence ID" value="ORY46929.1"/>
    <property type="molecule type" value="Genomic_DNA"/>
</dbReference>
<gene>
    <name evidence="5" type="ORF">BCR33DRAFT_715328</name>
</gene>
<dbReference type="GO" id="GO:0012505">
    <property type="term" value="C:endomembrane system"/>
    <property type="evidence" value="ECO:0007669"/>
    <property type="project" value="UniProtKB-SubCell"/>
</dbReference>
<organism evidence="5 6">
    <name type="scientific">Rhizoclosmatium globosum</name>
    <dbReference type="NCBI Taxonomy" id="329046"/>
    <lineage>
        <taxon>Eukaryota</taxon>
        <taxon>Fungi</taxon>
        <taxon>Fungi incertae sedis</taxon>
        <taxon>Chytridiomycota</taxon>
        <taxon>Chytridiomycota incertae sedis</taxon>
        <taxon>Chytridiomycetes</taxon>
        <taxon>Chytridiales</taxon>
        <taxon>Chytriomycetaceae</taxon>
        <taxon>Rhizoclosmatium</taxon>
    </lineage>
</organism>
<dbReference type="GO" id="GO:0007096">
    <property type="term" value="P:regulation of exit from mitosis"/>
    <property type="evidence" value="ECO:0007669"/>
    <property type="project" value="TreeGrafter"/>
</dbReference>
<reference evidence="5 6" key="1">
    <citation type="submission" date="2016-07" db="EMBL/GenBank/DDBJ databases">
        <title>Pervasive Adenine N6-methylation of Active Genes in Fungi.</title>
        <authorList>
            <consortium name="DOE Joint Genome Institute"/>
            <person name="Mondo S.J."/>
            <person name="Dannebaum R.O."/>
            <person name="Kuo R.C."/>
            <person name="Labutti K."/>
            <person name="Haridas S."/>
            <person name="Kuo A."/>
            <person name="Salamov A."/>
            <person name="Ahrendt S.R."/>
            <person name="Lipzen A."/>
            <person name="Sullivan W."/>
            <person name="Andreopoulos W.B."/>
            <person name="Clum A."/>
            <person name="Lindquist E."/>
            <person name="Daum C."/>
            <person name="Ramamoorthy G.K."/>
            <person name="Gryganskyi A."/>
            <person name="Culley D."/>
            <person name="Magnuson J.K."/>
            <person name="James T.Y."/>
            <person name="O'Malley M.A."/>
            <person name="Stajich J.E."/>
            <person name="Spatafora J.W."/>
            <person name="Visel A."/>
            <person name="Grigoriev I.V."/>
        </authorList>
    </citation>
    <scope>NUCLEOTIDE SEQUENCE [LARGE SCALE GENOMIC DNA]</scope>
    <source>
        <strain evidence="5 6">JEL800</strain>
    </source>
</reference>
<evidence type="ECO:0000313" key="6">
    <source>
        <dbReference type="Proteomes" id="UP000193642"/>
    </source>
</evidence>